<accession>A0A7L4ZIA1</accession>
<dbReference type="RefSeq" id="WP_160129172.1">
    <property type="nucleotide sequence ID" value="NZ_CP019288.1"/>
</dbReference>
<sequence>MKTSEPPIIVTQIFEQSVETVWNAITEVTQMRQWFFDNIPAFEAEVGFQTKFNVKAPSRDFLHVWTLTEVIPKQKIVYNWKYENCKGDSYVTFELKSHNNKTQLTLTTKVVEDFPDDIPEFKRESCIGGWNYFIKERLYGFLLKTK</sequence>
<dbReference type="SUPFAM" id="SSF55961">
    <property type="entry name" value="Bet v1-like"/>
    <property type="match status" value="1"/>
</dbReference>
<organism evidence="3 4">
    <name type="scientific">Kordia antarctica</name>
    <dbReference type="NCBI Taxonomy" id="1218801"/>
    <lineage>
        <taxon>Bacteria</taxon>
        <taxon>Pseudomonadati</taxon>
        <taxon>Bacteroidota</taxon>
        <taxon>Flavobacteriia</taxon>
        <taxon>Flavobacteriales</taxon>
        <taxon>Flavobacteriaceae</taxon>
        <taxon>Kordia</taxon>
    </lineage>
</organism>
<gene>
    <name evidence="3" type="ORF">IMCC3317_18310</name>
</gene>
<evidence type="ECO:0000259" key="2">
    <source>
        <dbReference type="Pfam" id="PF08327"/>
    </source>
</evidence>
<dbReference type="InterPro" id="IPR023393">
    <property type="entry name" value="START-like_dom_sf"/>
</dbReference>
<evidence type="ECO:0000313" key="3">
    <source>
        <dbReference type="EMBL" id="QHI36468.1"/>
    </source>
</evidence>
<dbReference type="Pfam" id="PF08327">
    <property type="entry name" value="AHSA1"/>
    <property type="match status" value="1"/>
</dbReference>
<dbReference type="EMBL" id="CP019288">
    <property type="protein sequence ID" value="QHI36468.1"/>
    <property type="molecule type" value="Genomic_DNA"/>
</dbReference>
<evidence type="ECO:0000256" key="1">
    <source>
        <dbReference type="ARBA" id="ARBA00006817"/>
    </source>
</evidence>
<evidence type="ECO:0000313" key="4">
    <source>
        <dbReference type="Proteomes" id="UP000464657"/>
    </source>
</evidence>
<keyword evidence="4" id="KW-1185">Reference proteome</keyword>
<dbReference type="AlphaFoldDB" id="A0A7L4ZIA1"/>
<dbReference type="OrthoDB" id="2355173at2"/>
<dbReference type="InterPro" id="IPR013538">
    <property type="entry name" value="ASHA1/2-like_C"/>
</dbReference>
<comment type="similarity">
    <text evidence="1">Belongs to the AHA1 family.</text>
</comment>
<dbReference type="Gene3D" id="3.30.530.20">
    <property type="match status" value="1"/>
</dbReference>
<protein>
    <recommendedName>
        <fullName evidence="2">Activator of Hsp90 ATPase homologue 1/2-like C-terminal domain-containing protein</fullName>
    </recommendedName>
</protein>
<reference evidence="3 4" key="1">
    <citation type="journal article" date="2013" name="Int. J. Syst. Evol. Microbiol.">
        <title>Kordia antarctica sp. nov., isolated from Antarctic seawater.</title>
        <authorList>
            <person name="Baek K."/>
            <person name="Choi A."/>
            <person name="Kang I."/>
            <person name="Lee K."/>
            <person name="Cho J.C."/>
        </authorList>
    </citation>
    <scope>NUCLEOTIDE SEQUENCE [LARGE SCALE GENOMIC DNA]</scope>
    <source>
        <strain evidence="3 4">IMCC3317</strain>
    </source>
</reference>
<feature type="domain" description="Activator of Hsp90 ATPase homologue 1/2-like C-terminal" evidence="2">
    <location>
        <begin position="17"/>
        <end position="138"/>
    </location>
</feature>
<proteinExistence type="inferred from homology"/>
<dbReference type="Proteomes" id="UP000464657">
    <property type="component" value="Chromosome"/>
</dbReference>
<name>A0A7L4ZIA1_9FLAO</name>
<dbReference type="KEGG" id="kan:IMCC3317_18310"/>
<dbReference type="CDD" id="cd07814">
    <property type="entry name" value="SRPBCC_CalC_Aha1-like"/>
    <property type="match status" value="1"/>
</dbReference>